<proteinExistence type="predicted"/>
<evidence type="ECO:0000313" key="2">
    <source>
        <dbReference type="Proteomes" id="UP000267027"/>
    </source>
</evidence>
<dbReference type="EMBL" id="UYYA01004617">
    <property type="protein sequence ID" value="VDM62706.1"/>
    <property type="molecule type" value="Genomic_DNA"/>
</dbReference>
<reference evidence="1 2" key="2">
    <citation type="submission" date="2018-11" db="EMBL/GenBank/DDBJ databases">
        <authorList>
            <consortium name="Pathogen Informatics"/>
        </authorList>
    </citation>
    <scope>NUCLEOTIDE SEQUENCE [LARGE SCALE GENOMIC DNA]</scope>
    <source>
        <strain evidence="1 2">Costa Rica</strain>
    </source>
</reference>
<dbReference type="WBParaSite" id="ACOC_0001112001-mRNA-1">
    <property type="protein sequence ID" value="ACOC_0001112001-mRNA-1"/>
    <property type="gene ID" value="ACOC_0001112001"/>
</dbReference>
<dbReference type="OrthoDB" id="5818217at2759"/>
<dbReference type="AlphaFoldDB" id="A0A0R3PXR9"/>
<evidence type="ECO:0000313" key="3">
    <source>
        <dbReference type="WBParaSite" id="ACOC_0001112001-mRNA-1"/>
    </source>
</evidence>
<gene>
    <name evidence="1" type="ORF">ACOC_LOCUS11121</name>
</gene>
<accession>A0A0R3PXR9</accession>
<reference evidence="3" key="1">
    <citation type="submission" date="2017-02" db="UniProtKB">
        <authorList>
            <consortium name="WormBaseParasite"/>
        </authorList>
    </citation>
    <scope>IDENTIFICATION</scope>
</reference>
<keyword evidence="2" id="KW-1185">Reference proteome</keyword>
<name>A0A0R3PXR9_ANGCS</name>
<protein>
    <submittedName>
        <fullName evidence="1 3">Uncharacterized protein</fullName>
    </submittedName>
</protein>
<sequence length="84" mass="9111">MAQKISVNKGLRFGMAQLGAFAKMGMMIDLCGPQHNHQFSEICWLSYCGSLESRGHTDRSLLQVFTTTGSRSPCGSEGSLPPCD</sequence>
<organism evidence="3">
    <name type="scientific">Angiostrongylus costaricensis</name>
    <name type="common">Nematode worm</name>
    <dbReference type="NCBI Taxonomy" id="334426"/>
    <lineage>
        <taxon>Eukaryota</taxon>
        <taxon>Metazoa</taxon>
        <taxon>Ecdysozoa</taxon>
        <taxon>Nematoda</taxon>
        <taxon>Chromadorea</taxon>
        <taxon>Rhabditida</taxon>
        <taxon>Rhabditina</taxon>
        <taxon>Rhabditomorpha</taxon>
        <taxon>Strongyloidea</taxon>
        <taxon>Metastrongylidae</taxon>
        <taxon>Angiostrongylus</taxon>
    </lineage>
</organism>
<dbReference type="Proteomes" id="UP000267027">
    <property type="component" value="Unassembled WGS sequence"/>
</dbReference>
<evidence type="ECO:0000313" key="1">
    <source>
        <dbReference type="EMBL" id="VDM62706.1"/>
    </source>
</evidence>